<evidence type="ECO:0000313" key="1">
    <source>
        <dbReference type="EMBL" id="MBM7584051.1"/>
    </source>
</evidence>
<dbReference type="SUPFAM" id="SSF54001">
    <property type="entry name" value="Cysteine proteinases"/>
    <property type="match status" value="1"/>
</dbReference>
<dbReference type="InterPro" id="IPR038765">
    <property type="entry name" value="Papain-like_cys_pep_sf"/>
</dbReference>
<comment type="caution">
    <text evidence="1">The sequence shown here is derived from an EMBL/GenBank/DDBJ whole genome shotgun (WGS) entry which is preliminary data.</text>
</comment>
<proteinExistence type="predicted"/>
<dbReference type="Gene3D" id="3.90.1720.10">
    <property type="entry name" value="endopeptidase domain like (from Nostoc punctiforme)"/>
    <property type="match status" value="1"/>
</dbReference>
<organism evidence="1 2">
    <name type="scientific">Rossellomorea pakistanensis</name>
    <dbReference type="NCBI Taxonomy" id="992288"/>
    <lineage>
        <taxon>Bacteria</taxon>
        <taxon>Bacillati</taxon>
        <taxon>Bacillota</taxon>
        <taxon>Bacilli</taxon>
        <taxon>Bacillales</taxon>
        <taxon>Bacillaceae</taxon>
        <taxon>Rossellomorea</taxon>
    </lineage>
</organism>
<dbReference type="EMBL" id="JAFBDZ010000001">
    <property type="protein sequence ID" value="MBM7584051.1"/>
    <property type="molecule type" value="Genomic_DNA"/>
</dbReference>
<dbReference type="Proteomes" id="UP001646157">
    <property type="component" value="Unassembled WGS sequence"/>
</dbReference>
<gene>
    <name evidence="1" type="ORF">JOC86_000588</name>
</gene>
<accession>A0ABS2N912</accession>
<dbReference type="RefSeq" id="WP_205168245.1">
    <property type="nucleotide sequence ID" value="NZ_JAFBDZ010000001.1"/>
</dbReference>
<keyword evidence="2" id="KW-1185">Reference proteome</keyword>
<sequence>MELQTGDLLFIRGDFLKSPLIKWFLNSKYSHVAMVYDSTTICEVDTDKKMEIIPNPYQEFDVYRYIGNLTLEQQADMQKFLKEKCKTSEGYDWWRILSILLKRYFKTNLVIHQPNRYICSEIIDKAYQHIGIDVIKNRVTGDVTPVDLLHSSAFRKMDVISIEANHKTIG</sequence>
<reference evidence="1 2" key="1">
    <citation type="submission" date="2021-01" db="EMBL/GenBank/DDBJ databases">
        <title>Genomic Encyclopedia of Type Strains, Phase IV (KMG-IV): sequencing the most valuable type-strain genomes for metagenomic binning, comparative biology and taxonomic classification.</title>
        <authorList>
            <person name="Goeker M."/>
        </authorList>
    </citation>
    <scope>NUCLEOTIDE SEQUENCE [LARGE SCALE GENOMIC DNA]</scope>
    <source>
        <strain evidence="1 2">DSM 24834</strain>
    </source>
</reference>
<protein>
    <submittedName>
        <fullName evidence="1">Uncharacterized protein YycO</fullName>
    </submittedName>
</protein>
<name>A0ABS2N912_9BACI</name>
<evidence type="ECO:0000313" key="2">
    <source>
        <dbReference type="Proteomes" id="UP001646157"/>
    </source>
</evidence>